<organism evidence="1 2">
    <name type="scientific">Kickxella alabastrina</name>
    <dbReference type="NCBI Taxonomy" id="61397"/>
    <lineage>
        <taxon>Eukaryota</taxon>
        <taxon>Fungi</taxon>
        <taxon>Fungi incertae sedis</taxon>
        <taxon>Zoopagomycota</taxon>
        <taxon>Kickxellomycotina</taxon>
        <taxon>Kickxellomycetes</taxon>
        <taxon>Kickxellales</taxon>
        <taxon>Kickxellaceae</taxon>
        <taxon>Kickxella</taxon>
    </lineage>
</organism>
<keyword evidence="2" id="KW-1185">Reference proteome</keyword>
<dbReference type="Proteomes" id="UP001150581">
    <property type="component" value="Unassembled WGS sequence"/>
</dbReference>
<accession>A0ACC1ICQ6</accession>
<evidence type="ECO:0000313" key="1">
    <source>
        <dbReference type="EMBL" id="KAJ1890573.1"/>
    </source>
</evidence>
<comment type="caution">
    <text evidence="1">The sequence shown here is derived from an EMBL/GenBank/DDBJ whole genome shotgun (WGS) entry which is preliminary data.</text>
</comment>
<reference evidence="1" key="1">
    <citation type="submission" date="2022-07" db="EMBL/GenBank/DDBJ databases">
        <title>Phylogenomic reconstructions and comparative analyses of Kickxellomycotina fungi.</title>
        <authorList>
            <person name="Reynolds N.K."/>
            <person name="Stajich J.E."/>
            <person name="Barry K."/>
            <person name="Grigoriev I.V."/>
            <person name="Crous P."/>
            <person name="Smith M.E."/>
        </authorList>
    </citation>
    <scope>NUCLEOTIDE SEQUENCE</scope>
    <source>
        <strain evidence="1">Benny 63K</strain>
    </source>
</reference>
<evidence type="ECO:0000313" key="2">
    <source>
        <dbReference type="Proteomes" id="UP001150581"/>
    </source>
</evidence>
<protein>
    <submittedName>
        <fullName evidence="1">Phosducin</fullName>
    </submittedName>
</protein>
<dbReference type="EMBL" id="JANBPG010001316">
    <property type="protein sequence ID" value="KAJ1890573.1"/>
    <property type="molecule type" value="Genomic_DNA"/>
</dbReference>
<sequence length="300" mass="34941">MAAMSTMGAMGQQAGQPQDFNKQFLSMKDSLSIIYHEWDLENIEQRVLVKYGKQAKLLKSSRNRAMDPNEDTEWNDILRKHGILPQQVKITQNDIYDSAVEKAQEEESRRLENLDLDELDELEDEEDDRILEFYRQQRLAEMQAHLDKEKFGELMHISEPDYKREVTGASKDTWIVVHLFRDSIPECKLMNRILSELAQQYRATKFVKIVSVECIHNYPDANLPTLLVYGKGDMQGQLVRLDRFGGMRTKRKDIEKYLLEMGAIDSSLRRSLPNENVSDEESDDDSARPVYFDLSKSLRK</sequence>
<proteinExistence type="predicted"/>
<name>A0ACC1ICQ6_9FUNG</name>
<gene>
    <name evidence="1" type="primary">PLP2_1</name>
    <name evidence="1" type="ORF">LPJ66_007395</name>
</gene>